<dbReference type="SUPFAM" id="SSF51395">
    <property type="entry name" value="FMN-linked oxidoreductases"/>
    <property type="match status" value="1"/>
</dbReference>
<name>A0A2P5I8Z7_DIAHE</name>
<keyword evidence="7 11" id="KW-0285">Flavoprotein</keyword>
<evidence type="ECO:0000256" key="5">
    <source>
        <dbReference type="ARBA" id="ARBA00021374"/>
    </source>
</evidence>
<dbReference type="EMBL" id="MAVT02000149">
    <property type="protein sequence ID" value="POS78933.1"/>
    <property type="molecule type" value="Genomic_DNA"/>
</dbReference>
<comment type="function">
    <text evidence="11">Catalyzes the conversion of dihydroorotate to orotate with fumarate as the electron acceptor.</text>
</comment>
<dbReference type="InterPro" id="IPR023359">
    <property type="entry name" value="Dihydro_DH_chainA_dom2"/>
</dbReference>
<dbReference type="InterPro" id="IPR050074">
    <property type="entry name" value="DHO_dehydrogenase"/>
</dbReference>
<keyword evidence="9 11" id="KW-0665">Pyrimidine biosynthesis</keyword>
<reference evidence="13" key="1">
    <citation type="submission" date="2017-09" db="EMBL/GenBank/DDBJ databases">
        <title>Polyketide synthases of a Diaporthe helianthi virulent isolate.</title>
        <authorList>
            <person name="Baroncelli R."/>
        </authorList>
    </citation>
    <scope>NUCLEOTIDE SEQUENCE [LARGE SCALE GENOMIC DNA]</scope>
    <source>
        <strain evidence="13">7/96</strain>
    </source>
</reference>
<evidence type="ECO:0000256" key="10">
    <source>
        <dbReference type="ARBA" id="ARBA00023002"/>
    </source>
</evidence>
<dbReference type="InterPro" id="IPR005720">
    <property type="entry name" value="Dihydroorotate_DH_cat"/>
</dbReference>
<dbReference type="PANTHER" id="PTHR48109">
    <property type="entry name" value="DIHYDROOROTATE DEHYDROGENASE (QUINONE), MITOCHONDRIAL-RELATED"/>
    <property type="match status" value="1"/>
</dbReference>
<keyword evidence="14" id="KW-1185">Reference proteome</keyword>
<dbReference type="GO" id="GO:0044205">
    <property type="term" value="P:'de novo' UMP biosynthetic process"/>
    <property type="evidence" value="ECO:0007669"/>
    <property type="project" value="UniProtKB-UniPathway"/>
</dbReference>
<evidence type="ECO:0000256" key="8">
    <source>
        <dbReference type="ARBA" id="ARBA00022643"/>
    </source>
</evidence>
<dbReference type="GO" id="GO:1990663">
    <property type="term" value="F:dihydroorotate dehydrogenase (fumarate) activity"/>
    <property type="evidence" value="ECO:0007669"/>
    <property type="project" value="UniProtKB-EC"/>
</dbReference>
<feature type="domain" description="Dihydroorotate dehydrogenase catalytic" evidence="12">
    <location>
        <begin position="68"/>
        <end position="336"/>
    </location>
</feature>
<keyword evidence="6 11" id="KW-0963">Cytoplasm</keyword>
<dbReference type="CDD" id="cd04741">
    <property type="entry name" value="DHOD_1A_like"/>
    <property type="match status" value="1"/>
</dbReference>
<evidence type="ECO:0000256" key="11">
    <source>
        <dbReference type="RuleBase" id="RU364042"/>
    </source>
</evidence>
<dbReference type="InParanoid" id="A0A2P5I8Z7"/>
<comment type="similarity">
    <text evidence="4 11">Belongs to the dihydroorotate dehydrogenase family. Type 1 subfamily.</text>
</comment>
<comment type="pathway">
    <text evidence="3 11">Pyrimidine metabolism; UMP biosynthesis via de novo pathway.</text>
</comment>
<evidence type="ECO:0000256" key="6">
    <source>
        <dbReference type="ARBA" id="ARBA00022490"/>
    </source>
</evidence>
<dbReference type="InterPro" id="IPR033886">
    <property type="entry name" value="DHOD_1A"/>
</dbReference>
<evidence type="ECO:0000256" key="9">
    <source>
        <dbReference type="ARBA" id="ARBA00022975"/>
    </source>
</evidence>
<dbReference type="AlphaFoldDB" id="A0A2P5I8Z7"/>
<dbReference type="GO" id="GO:0006207">
    <property type="term" value="P:'de novo' pyrimidine nucleobase biosynthetic process"/>
    <property type="evidence" value="ECO:0007669"/>
    <property type="project" value="TreeGrafter"/>
</dbReference>
<comment type="cofactor">
    <cofactor evidence="1 11">
        <name>FMN</name>
        <dbReference type="ChEBI" id="CHEBI:58210"/>
    </cofactor>
</comment>
<evidence type="ECO:0000256" key="4">
    <source>
        <dbReference type="ARBA" id="ARBA00008008"/>
    </source>
</evidence>
<dbReference type="STRING" id="158607.A0A2P5I8Z7"/>
<dbReference type="GO" id="GO:0005737">
    <property type="term" value="C:cytoplasm"/>
    <property type="evidence" value="ECO:0007669"/>
    <property type="project" value="UniProtKB-SubCell"/>
</dbReference>
<evidence type="ECO:0000256" key="7">
    <source>
        <dbReference type="ARBA" id="ARBA00022630"/>
    </source>
</evidence>
<dbReference type="Pfam" id="PF01180">
    <property type="entry name" value="DHO_dh"/>
    <property type="match status" value="1"/>
</dbReference>
<dbReference type="PANTHER" id="PTHR48109:SF1">
    <property type="entry name" value="DIHYDROOROTATE DEHYDROGENASE (FUMARATE)"/>
    <property type="match status" value="1"/>
</dbReference>
<dbReference type="UniPathway" id="UPA00070"/>
<dbReference type="OrthoDB" id="14784at2759"/>
<dbReference type="FunCoup" id="A0A2P5I8Z7">
    <property type="interactions" value="737"/>
</dbReference>
<gene>
    <name evidence="13" type="ORF">DHEL01_v202675</name>
</gene>
<evidence type="ECO:0000313" key="14">
    <source>
        <dbReference type="Proteomes" id="UP000094444"/>
    </source>
</evidence>
<keyword evidence="8 11" id="KW-0288">FMN</keyword>
<dbReference type="Gene3D" id="2.30.26.10">
    <property type="entry name" value="Dihydroorotate Dehydrogenase A, chain A, domain 2"/>
    <property type="match status" value="1"/>
</dbReference>
<evidence type="ECO:0000256" key="2">
    <source>
        <dbReference type="ARBA" id="ARBA00004496"/>
    </source>
</evidence>
<evidence type="ECO:0000313" key="13">
    <source>
        <dbReference type="EMBL" id="POS78933.1"/>
    </source>
</evidence>
<dbReference type="EC" id="1.3.98.1" evidence="11"/>
<comment type="caution">
    <text evidence="13">The sequence shown here is derived from an EMBL/GenBank/DDBJ whole genome shotgun (WGS) entry which is preliminary data.</text>
</comment>
<keyword evidence="10 11" id="KW-0560">Oxidoreductase</keyword>
<dbReference type="Gene3D" id="3.20.20.70">
    <property type="entry name" value="Aldolase class I"/>
    <property type="match status" value="1"/>
</dbReference>
<comment type="catalytic activity">
    <reaction evidence="11">
        <text>(S)-dihydroorotate + fumarate = orotate + succinate</text>
        <dbReference type="Rhea" id="RHEA:30059"/>
        <dbReference type="ChEBI" id="CHEBI:29806"/>
        <dbReference type="ChEBI" id="CHEBI:30031"/>
        <dbReference type="ChEBI" id="CHEBI:30839"/>
        <dbReference type="ChEBI" id="CHEBI:30864"/>
        <dbReference type="EC" id="1.3.98.1"/>
    </reaction>
</comment>
<dbReference type="Proteomes" id="UP000094444">
    <property type="component" value="Unassembled WGS sequence"/>
</dbReference>
<sequence length="337" mass="35478">MGTASPPRLQISPPLVNSANPWATSLEDLKALYECPNTGAVTTRTSLISGFAHDPSRHQFTLFDAVTHQAGQDRDKLKGHENASLNTLGYSPHALEVCLGFIGQIAKSPSARPGKGFIISVTGSPEEVAQCYSLIAHQQNQVPFPLAMEINLSCPNIPDKPPPAYNGESLKSYLAALQKLASGPDLRRIPFGLKTPPYTHAAEYLELFSALESSAQQDRQGVCPVSFITATNTLGSCLALDDPAVKVSSDPALPAPGIGGMAGAPLHPLALGNVRTIRRMLDEAGLPLAHVQIIGVGGVLDHNGFKRMQAVGADIVGVGTGLGLSGVTVFDKILRNV</sequence>
<evidence type="ECO:0000256" key="3">
    <source>
        <dbReference type="ARBA" id="ARBA00004725"/>
    </source>
</evidence>
<accession>A0A2P5I8Z7</accession>
<evidence type="ECO:0000259" key="12">
    <source>
        <dbReference type="Pfam" id="PF01180"/>
    </source>
</evidence>
<protein>
    <recommendedName>
        <fullName evidence="5 11">Dihydroorotate dehydrogenase (fumarate)</fullName>
        <ecNumber evidence="11">1.3.98.1</ecNumber>
    </recommendedName>
    <alternativeName>
        <fullName evidence="11">Dihydroorotate oxidase</fullName>
    </alternativeName>
</protein>
<evidence type="ECO:0000256" key="1">
    <source>
        <dbReference type="ARBA" id="ARBA00001917"/>
    </source>
</evidence>
<dbReference type="InterPro" id="IPR013785">
    <property type="entry name" value="Aldolase_TIM"/>
</dbReference>
<comment type="subcellular location">
    <subcellularLocation>
        <location evidence="2 11">Cytoplasm</location>
    </subcellularLocation>
</comment>
<organism evidence="13 14">
    <name type="scientific">Diaporthe helianthi</name>
    <dbReference type="NCBI Taxonomy" id="158607"/>
    <lineage>
        <taxon>Eukaryota</taxon>
        <taxon>Fungi</taxon>
        <taxon>Dikarya</taxon>
        <taxon>Ascomycota</taxon>
        <taxon>Pezizomycotina</taxon>
        <taxon>Sordariomycetes</taxon>
        <taxon>Sordariomycetidae</taxon>
        <taxon>Diaporthales</taxon>
        <taxon>Diaporthaceae</taxon>
        <taxon>Diaporthe</taxon>
    </lineage>
</organism>
<proteinExistence type="inferred from homology"/>
<comment type="subunit">
    <text evidence="11">Homodimer.</text>
</comment>